<dbReference type="GO" id="GO:0016042">
    <property type="term" value="P:lipid catabolic process"/>
    <property type="evidence" value="ECO:0007669"/>
    <property type="project" value="UniProtKB-UniRule"/>
</dbReference>
<feature type="active site" description="Proton acceptor" evidence="2">
    <location>
        <position position="285"/>
    </location>
</feature>
<evidence type="ECO:0000256" key="2">
    <source>
        <dbReference type="PROSITE-ProRule" id="PRU01161"/>
    </source>
</evidence>
<keyword evidence="2" id="KW-0442">Lipid degradation</keyword>
<dbReference type="AlphaFoldDB" id="A0A8A4TV82"/>
<evidence type="ECO:0000256" key="1">
    <source>
        <dbReference type="ARBA" id="ARBA00023098"/>
    </source>
</evidence>
<keyword evidence="1 2" id="KW-0443">Lipid metabolism</keyword>
<organism evidence="4 5">
    <name type="scientific">Sulfidibacter corallicola</name>
    <dbReference type="NCBI Taxonomy" id="2818388"/>
    <lineage>
        <taxon>Bacteria</taxon>
        <taxon>Pseudomonadati</taxon>
        <taxon>Acidobacteriota</taxon>
        <taxon>Holophagae</taxon>
        <taxon>Acanthopleuribacterales</taxon>
        <taxon>Acanthopleuribacteraceae</taxon>
        <taxon>Sulfidibacter</taxon>
    </lineage>
</organism>
<feature type="domain" description="PNPLA" evidence="3">
    <location>
        <begin position="45"/>
        <end position="298"/>
    </location>
</feature>
<evidence type="ECO:0000313" key="5">
    <source>
        <dbReference type="Proteomes" id="UP000663929"/>
    </source>
</evidence>
<gene>
    <name evidence="4" type="ORF">J3U87_33040</name>
</gene>
<dbReference type="EMBL" id="CP071793">
    <property type="protein sequence ID" value="QTD50435.1"/>
    <property type="molecule type" value="Genomic_DNA"/>
</dbReference>
<dbReference type="PANTHER" id="PTHR46394">
    <property type="entry name" value="ANNEXIN"/>
    <property type="match status" value="1"/>
</dbReference>
<dbReference type="Proteomes" id="UP000663929">
    <property type="component" value="Chromosome"/>
</dbReference>
<dbReference type="Pfam" id="PF01734">
    <property type="entry name" value="Patatin"/>
    <property type="match status" value="1"/>
</dbReference>
<evidence type="ECO:0000259" key="3">
    <source>
        <dbReference type="PROSITE" id="PS51635"/>
    </source>
</evidence>
<dbReference type="InterPro" id="IPR016035">
    <property type="entry name" value="Acyl_Trfase/lysoPLipase"/>
</dbReference>
<dbReference type="GO" id="GO:0016787">
    <property type="term" value="F:hydrolase activity"/>
    <property type="evidence" value="ECO:0007669"/>
    <property type="project" value="UniProtKB-UniRule"/>
</dbReference>
<dbReference type="RefSeq" id="WP_237380128.1">
    <property type="nucleotide sequence ID" value="NZ_CP071793.1"/>
</dbReference>
<keyword evidence="2" id="KW-0378">Hydrolase</keyword>
<feature type="short sequence motif" description="GXSXG" evidence="2">
    <location>
        <begin position="76"/>
        <end position="80"/>
    </location>
</feature>
<evidence type="ECO:0000313" key="4">
    <source>
        <dbReference type="EMBL" id="QTD50435.1"/>
    </source>
</evidence>
<dbReference type="SUPFAM" id="SSF52151">
    <property type="entry name" value="FabD/lysophospholipase-like"/>
    <property type="match status" value="1"/>
</dbReference>
<accession>A0A8A4TV82</accession>
<dbReference type="Gene3D" id="3.40.1090.10">
    <property type="entry name" value="Cytosolic phospholipase A2 catalytic domain"/>
    <property type="match status" value="1"/>
</dbReference>
<protein>
    <submittedName>
        <fullName evidence="4">Patatin-like phospholipase family protein</fullName>
    </submittedName>
</protein>
<feature type="short sequence motif" description="DGA/G" evidence="2">
    <location>
        <begin position="285"/>
        <end position="287"/>
    </location>
</feature>
<sequence>MSLKPEDLISKAEPEITAFKQNFKIADATDLVVEYNGEKLGFIDLVMEGGGVKGIATAGSVYALERLGFRFRKVAGTSAGAINAILLAAAGNHALEVKSDAVIKHLTSLDFYEFVDGGSDARALLNSLNVDSGNFFGRFFKRGKRALALTRNINDLFGSLGINPGESFREKISDILFELNKHQHFTCQELEKQLKAHIDVLPDTVQIKQDLICEFQLIVADISKQRKAVFPRDLHMYFKNPDGIHVSDLVRATMSIPIFFEPFTLEDFHTRASNWKSDTNITFVDGGVVSNFPLSLYDTKGNVRPKCPTFGLLIDETKGATNNYSRKDNEIDNLAELVMAMHQTMQVYGDKAYIDNHPGAEARIIRLSNWVDLNGKKYPIKTTDFDITSDEKIHLFLNGVKATLEKLKTWNFKQYIQKYRKP</sequence>
<dbReference type="InterPro" id="IPR052580">
    <property type="entry name" value="Lipid_Hydrolase"/>
</dbReference>
<proteinExistence type="predicted"/>
<feature type="active site" description="Nucleophile" evidence="2">
    <location>
        <position position="78"/>
    </location>
</feature>
<dbReference type="InterPro" id="IPR002641">
    <property type="entry name" value="PNPLA_dom"/>
</dbReference>
<dbReference type="PROSITE" id="PS51635">
    <property type="entry name" value="PNPLA"/>
    <property type="match status" value="1"/>
</dbReference>
<dbReference type="PANTHER" id="PTHR46394:SF1">
    <property type="entry name" value="PNPLA DOMAIN-CONTAINING PROTEIN"/>
    <property type="match status" value="1"/>
</dbReference>
<dbReference type="KEGG" id="scor:J3U87_33040"/>
<reference evidence="4" key="1">
    <citation type="submission" date="2021-03" db="EMBL/GenBank/DDBJ databases">
        <title>Acanthopleuribacteraceae sp. M133.</title>
        <authorList>
            <person name="Wang G."/>
        </authorList>
    </citation>
    <scope>NUCLEOTIDE SEQUENCE</scope>
    <source>
        <strain evidence="4">M133</strain>
    </source>
</reference>
<feature type="short sequence motif" description="GXGXXG" evidence="2">
    <location>
        <begin position="49"/>
        <end position="54"/>
    </location>
</feature>
<name>A0A8A4TV82_SULCO</name>
<keyword evidence="5" id="KW-1185">Reference proteome</keyword>